<dbReference type="Gene3D" id="1.10.10.60">
    <property type="entry name" value="Homeodomain-like"/>
    <property type="match status" value="1"/>
</dbReference>
<comment type="subcellular location">
    <subcellularLocation>
        <location evidence="1">Nucleus</location>
    </subcellularLocation>
</comment>
<dbReference type="CDD" id="cd00167">
    <property type="entry name" value="SANT"/>
    <property type="match status" value="1"/>
</dbReference>
<evidence type="ECO:0000256" key="1">
    <source>
        <dbReference type="ARBA" id="ARBA00004123"/>
    </source>
</evidence>
<dbReference type="PANTHER" id="PTHR46380">
    <property type="entry name" value="CYCLIN-D-BINDING MYB-LIKE TRANSCRIPTION FACTOR 1"/>
    <property type="match status" value="1"/>
</dbReference>
<dbReference type="SUPFAM" id="SSF46689">
    <property type="entry name" value="Homeodomain-like"/>
    <property type="match status" value="1"/>
</dbReference>
<accession>A0A6A6X883</accession>
<dbReference type="InterPro" id="IPR001005">
    <property type="entry name" value="SANT/Myb"/>
</dbReference>
<dbReference type="EMBL" id="MU001980">
    <property type="protein sequence ID" value="KAF2792215.1"/>
    <property type="molecule type" value="Genomic_DNA"/>
</dbReference>
<organism evidence="6 7">
    <name type="scientific">Melanomma pulvis-pyrius CBS 109.77</name>
    <dbReference type="NCBI Taxonomy" id="1314802"/>
    <lineage>
        <taxon>Eukaryota</taxon>
        <taxon>Fungi</taxon>
        <taxon>Dikarya</taxon>
        <taxon>Ascomycota</taxon>
        <taxon>Pezizomycotina</taxon>
        <taxon>Dothideomycetes</taxon>
        <taxon>Pleosporomycetidae</taxon>
        <taxon>Pleosporales</taxon>
        <taxon>Melanommataceae</taxon>
        <taxon>Melanomma</taxon>
    </lineage>
</organism>
<evidence type="ECO:0000256" key="3">
    <source>
        <dbReference type="ARBA" id="ARBA00023242"/>
    </source>
</evidence>
<dbReference type="PROSITE" id="PS51294">
    <property type="entry name" value="HTH_MYB"/>
    <property type="match status" value="1"/>
</dbReference>
<evidence type="ECO:0000313" key="6">
    <source>
        <dbReference type="EMBL" id="KAF2792215.1"/>
    </source>
</evidence>
<evidence type="ECO:0000259" key="5">
    <source>
        <dbReference type="PROSITE" id="PS51294"/>
    </source>
</evidence>
<dbReference type="InterPro" id="IPR017930">
    <property type="entry name" value="Myb_dom"/>
</dbReference>
<evidence type="ECO:0000313" key="7">
    <source>
        <dbReference type="Proteomes" id="UP000799757"/>
    </source>
</evidence>
<dbReference type="InterPro" id="IPR051651">
    <property type="entry name" value="DMTF1_DNA-bind_reg"/>
</dbReference>
<dbReference type="PANTHER" id="PTHR46380:SF2">
    <property type="entry name" value="CYCLIN-D-BINDING MYB-LIKE TRANSCRIPTION FACTOR 1"/>
    <property type="match status" value="1"/>
</dbReference>
<protein>
    <submittedName>
        <fullName evidence="6">Uncharacterized protein</fullName>
    </submittedName>
</protein>
<keyword evidence="2" id="KW-0238">DNA-binding</keyword>
<dbReference type="SMART" id="SM00717">
    <property type="entry name" value="SANT"/>
    <property type="match status" value="1"/>
</dbReference>
<feature type="domain" description="HTH myb-type" evidence="5">
    <location>
        <begin position="33"/>
        <end position="81"/>
    </location>
</feature>
<dbReference type="GO" id="GO:0000976">
    <property type="term" value="F:transcription cis-regulatory region binding"/>
    <property type="evidence" value="ECO:0007669"/>
    <property type="project" value="TreeGrafter"/>
</dbReference>
<feature type="non-terminal residue" evidence="6">
    <location>
        <position position="81"/>
    </location>
</feature>
<dbReference type="Proteomes" id="UP000799757">
    <property type="component" value="Unassembled WGS sequence"/>
</dbReference>
<feature type="domain" description="Myb-like" evidence="4">
    <location>
        <begin position="33"/>
        <end position="81"/>
    </location>
</feature>
<proteinExistence type="predicted"/>
<name>A0A6A6X883_9PLEO</name>
<sequence length="81" mass="9513">MCEATAVFWKELCEHLPDRNKAAIRKTVRAKYHANKGGGGWEQEEDQMLKELYEEYPNQWTVIAQQLSNRDAQSCALRWKN</sequence>
<dbReference type="PROSITE" id="PS50090">
    <property type="entry name" value="MYB_LIKE"/>
    <property type="match status" value="1"/>
</dbReference>
<evidence type="ECO:0000256" key="2">
    <source>
        <dbReference type="ARBA" id="ARBA00023125"/>
    </source>
</evidence>
<reference evidence="6" key="1">
    <citation type="journal article" date="2020" name="Stud. Mycol.">
        <title>101 Dothideomycetes genomes: a test case for predicting lifestyles and emergence of pathogens.</title>
        <authorList>
            <person name="Haridas S."/>
            <person name="Albert R."/>
            <person name="Binder M."/>
            <person name="Bloem J."/>
            <person name="Labutti K."/>
            <person name="Salamov A."/>
            <person name="Andreopoulos B."/>
            <person name="Baker S."/>
            <person name="Barry K."/>
            <person name="Bills G."/>
            <person name="Bluhm B."/>
            <person name="Cannon C."/>
            <person name="Castanera R."/>
            <person name="Culley D."/>
            <person name="Daum C."/>
            <person name="Ezra D."/>
            <person name="Gonzalez J."/>
            <person name="Henrissat B."/>
            <person name="Kuo A."/>
            <person name="Liang C."/>
            <person name="Lipzen A."/>
            <person name="Lutzoni F."/>
            <person name="Magnuson J."/>
            <person name="Mondo S."/>
            <person name="Nolan M."/>
            <person name="Ohm R."/>
            <person name="Pangilinan J."/>
            <person name="Park H.-J."/>
            <person name="Ramirez L."/>
            <person name="Alfaro M."/>
            <person name="Sun H."/>
            <person name="Tritt A."/>
            <person name="Yoshinaga Y."/>
            <person name="Zwiers L.-H."/>
            <person name="Turgeon B."/>
            <person name="Goodwin S."/>
            <person name="Spatafora J."/>
            <person name="Crous P."/>
            <person name="Grigoriev I."/>
        </authorList>
    </citation>
    <scope>NUCLEOTIDE SEQUENCE</scope>
    <source>
        <strain evidence="6">CBS 109.77</strain>
    </source>
</reference>
<dbReference type="Pfam" id="PF00249">
    <property type="entry name" value="Myb_DNA-binding"/>
    <property type="match status" value="1"/>
</dbReference>
<keyword evidence="3" id="KW-0539">Nucleus</keyword>
<dbReference type="OrthoDB" id="39591at2759"/>
<dbReference type="AlphaFoldDB" id="A0A6A6X883"/>
<evidence type="ECO:0000259" key="4">
    <source>
        <dbReference type="PROSITE" id="PS50090"/>
    </source>
</evidence>
<keyword evidence="7" id="KW-1185">Reference proteome</keyword>
<dbReference type="GO" id="GO:0003700">
    <property type="term" value="F:DNA-binding transcription factor activity"/>
    <property type="evidence" value="ECO:0007669"/>
    <property type="project" value="TreeGrafter"/>
</dbReference>
<dbReference type="InterPro" id="IPR009057">
    <property type="entry name" value="Homeodomain-like_sf"/>
</dbReference>
<gene>
    <name evidence="6" type="ORF">K505DRAFT_247154</name>
</gene>
<dbReference type="GO" id="GO:0005634">
    <property type="term" value="C:nucleus"/>
    <property type="evidence" value="ECO:0007669"/>
    <property type="project" value="UniProtKB-SubCell"/>
</dbReference>